<dbReference type="RefSeq" id="WP_036648044.1">
    <property type="nucleotide sequence ID" value="NZ_JQCR01000001.1"/>
</dbReference>
<evidence type="ECO:0000313" key="2">
    <source>
        <dbReference type="EMBL" id="KGE16240.1"/>
    </source>
</evidence>
<dbReference type="EMBL" id="JQCR01000001">
    <property type="protein sequence ID" value="KGE21098.1"/>
    <property type="molecule type" value="Genomic_DNA"/>
</dbReference>
<dbReference type="Proteomes" id="UP000029734">
    <property type="component" value="Unassembled WGS sequence"/>
</dbReference>
<keyword evidence="1" id="KW-0472">Membrane</keyword>
<dbReference type="EMBL" id="JQCR01000003">
    <property type="protein sequence ID" value="KGE16240.1"/>
    <property type="molecule type" value="Genomic_DNA"/>
</dbReference>
<feature type="transmembrane region" description="Helical" evidence="1">
    <location>
        <begin position="68"/>
        <end position="89"/>
    </location>
</feature>
<name>A0A098MGD5_9BACL</name>
<keyword evidence="4" id="KW-1185">Reference proteome</keyword>
<feature type="transmembrane region" description="Helical" evidence="1">
    <location>
        <begin position="44"/>
        <end position="62"/>
    </location>
</feature>
<evidence type="ECO:0000256" key="1">
    <source>
        <dbReference type="SAM" id="Phobius"/>
    </source>
</evidence>
<evidence type="ECO:0000313" key="3">
    <source>
        <dbReference type="EMBL" id="KGE21098.1"/>
    </source>
</evidence>
<dbReference type="eggNOG" id="ENOG5030V8R">
    <property type="taxonomic scope" value="Bacteria"/>
</dbReference>
<dbReference type="OrthoDB" id="2667158at2"/>
<sequence>MSENNQNKEVAEKLSALAEFITIEIEEGSKSGEELNNKSTKLKIIIIVLTSLIAVVLGWSFLGDFGKYSAILLSAILTGLNTWDAFVNYHERSSQEKRNVSKLIVLLKDILLYLHGNSEPSLDEYKKFKAQYDQINEEYNVERDKPEKPPEAPK</sequence>
<evidence type="ECO:0000313" key="4">
    <source>
        <dbReference type="Proteomes" id="UP000029734"/>
    </source>
</evidence>
<proteinExistence type="predicted"/>
<comment type="caution">
    <text evidence="3">The sequence shown here is derived from an EMBL/GenBank/DDBJ whole genome shotgun (WGS) entry which is preliminary data.</text>
</comment>
<reference evidence="3 4" key="1">
    <citation type="submission" date="2014-08" db="EMBL/GenBank/DDBJ databases">
        <authorList>
            <person name="den Bakker H.C."/>
        </authorList>
    </citation>
    <scope>NUCLEOTIDE SEQUENCE [LARGE SCALE GENOMIC DNA]</scope>
    <source>
        <strain evidence="3 4">DSM 18334</strain>
    </source>
</reference>
<dbReference type="AlphaFoldDB" id="A0A098MGD5"/>
<keyword evidence="1" id="KW-0812">Transmembrane</keyword>
<dbReference type="STRING" id="268407.PWYN_02890"/>
<organism evidence="3 4">
    <name type="scientific">Paenibacillus wynnii</name>
    <dbReference type="NCBI Taxonomy" id="268407"/>
    <lineage>
        <taxon>Bacteria</taxon>
        <taxon>Bacillati</taxon>
        <taxon>Bacillota</taxon>
        <taxon>Bacilli</taxon>
        <taxon>Bacillales</taxon>
        <taxon>Paenibacillaceae</taxon>
        <taxon>Paenibacillus</taxon>
    </lineage>
</organism>
<protein>
    <recommendedName>
        <fullName evidence="5">SMODS and SLOG-associating 2TM effector domain-containing protein</fullName>
    </recommendedName>
</protein>
<accession>A0A098MGD5</accession>
<keyword evidence="1" id="KW-1133">Transmembrane helix</keyword>
<reference evidence="3 4" key="2">
    <citation type="submission" date="2014-10" db="EMBL/GenBank/DDBJ databases">
        <title>Comparative genomics of the Paenibacillus odorifer group.</title>
        <authorList>
            <person name="Tsai Y.-C."/>
            <person name="Martin N."/>
            <person name="Korlach J."/>
            <person name="Wiedmann M."/>
        </authorList>
    </citation>
    <scope>NUCLEOTIDE SEQUENCE [LARGE SCALE GENOMIC DNA]</scope>
    <source>
        <strain evidence="3 4">DSM 18334</strain>
    </source>
</reference>
<gene>
    <name evidence="3" type="ORF">PWYN_02890</name>
    <name evidence="2" type="ORF">PWYN_15880</name>
</gene>
<evidence type="ECO:0008006" key="5">
    <source>
        <dbReference type="Google" id="ProtNLM"/>
    </source>
</evidence>